<reference evidence="1 2" key="1">
    <citation type="journal article" date="2019" name="Nat. Ecol. Evol.">
        <title>Megaphylogeny resolves global patterns of mushroom evolution.</title>
        <authorList>
            <person name="Varga T."/>
            <person name="Krizsan K."/>
            <person name="Foldi C."/>
            <person name="Dima B."/>
            <person name="Sanchez-Garcia M."/>
            <person name="Sanchez-Ramirez S."/>
            <person name="Szollosi G.J."/>
            <person name="Szarkandi J.G."/>
            <person name="Papp V."/>
            <person name="Albert L."/>
            <person name="Andreopoulos W."/>
            <person name="Angelini C."/>
            <person name="Antonin V."/>
            <person name="Barry K.W."/>
            <person name="Bougher N.L."/>
            <person name="Buchanan P."/>
            <person name="Buyck B."/>
            <person name="Bense V."/>
            <person name="Catcheside P."/>
            <person name="Chovatia M."/>
            <person name="Cooper J."/>
            <person name="Damon W."/>
            <person name="Desjardin D."/>
            <person name="Finy P."/>
            <person name="Geml J."/>
            <person name="Haridas S."/>
            <person name="Hughes K."/>
            <person name="Justo A."/>
            <person name="Karasinski D."/>
            <person name="Kautmanova I."/>
            <person name="Kiss B."/>
            <person name="Kocsube S."/>
            <person name="Kotiranta H."/>
            <person name="LaButti K.M."/>
            <person name="Lechner B.E."/>
            <person name="Liimatainen K."/>
            <person name="Lipzen A."/>
            <person name="Lukacs Z."/>
            <person name="Mihaltcheva S."/>
            <person name="Morgado L.N."/>
            <person name="Niskanen T."/>
            <person name="Noordeloos M.E."/>
            <person name="Ohm R.A."/>
            <person name="Ortiz-Santana B."/>
            <person name="Ovrebo C."/>
            <person name="Racz N."/>
            <person name="Riley R."/>
            <person name="Savchenko A."/>
            <person name="Shiryaev A."/>
            <person name="Soop K."/>
            <person name="Spirin V."/>
            <person name="Szebenyi C."/>
            <person name="Tomsovsky M."/>
            <person name="Tulloss R.E."/>
            <person name="Uehling J."/>
            <person name="Grigoriev I.V."/>
            <person name="Vagvolgyi C."/>
            <person name="Papp T."/>
            <person name="Martin F.M."/>
            <person name="Miettinen O."/>
            <person name="Hibbett D.S."/>
            <person name="Nagy L.G."/>
        </authorList>
    </citation>
    <scope>NUCLEOTIDE SEQUENCE [LARGE SCALE GENOMIC DNA]</scope>
    <source>
        <strain evidence="1 2">HHB13444</strain>
    </source>
</reference>
<gene>
    <name evidence="1" type="ORF">K466DRAFT_281107</name>
</gene>
<keyword evidence="2" id="KW-1185">Reference proteome</keyword>
<dbReference type="InParanoid" id="A0A5C3P267"/>
<organism evidence="1 2">
    <name type="scientific">Polyporus arcularius HHB13444</name>
    <dbReference type="NCBI Taxonomy" id="1314778"/>
    <lineage>
        <taxon>Eukaryota</taxon>
        <taxon>Fungi</taxon>
        <taxon>Dikarya</taxon>
        <taxon>Basidiomycota</taxon>
        <taxon>Agaricomycotina</taxon>
        <taxon>Agaricomycetes</taxon>
        <taxon>Polyporales</taxon>
        <taxon>Polyporaceae</taxon>
        <taxon>Polyporus</taxon>
    </lineage>
</organism>
<protein>
    <submittedName>
        <fullName evidence="1">Uncharacterized protein</fullName>
    </submittedName>
</protein>
<dbReference type="Proteomes" id="UP000308197">
    <property type="component" value="Unassembled WGS sequence"/>
</dbReference>
<evidence type="ECO:0000313" key="1">
    <source>
        <dbReference type="EMBL" id="TFK82937.1"/>
    </source>
</evidence>
<proteinExistence type="predicted"/>
<evidence type="ECO:0000313" key="2">
    <source>
        <dbReference type="Proteomes" id="UP000308197"/>
    </source>
</evidence>
<dbReference type="AlphaFoldDB" id="A0A5C3P267"/>
<dbReference type="EMBL" id="ML211436">
    <property type="protein sequence ID" value="TFK82937.1"/>
    <property type="molecule type" value="Genomic_DNA"/>
</dbReference>
<sequence>MRSAHQATSLLPSGHISRPSCICHAPCPPAVAPRLSPSRPASLASPCLSPASRHCAALAWCGDPGLVSQAARAPYADPSAVFVFPEHYPCPLASVPDAGGDRDAAARYASVSSRRTAGERVSCEINVTPGYILRRGPAARPKLTATHLVS</sequence>
<name>A0A5C3P267_9APHY</name>
<accession>A0A5C3P267</accession>